<evidence type="ECO:0000313" key="6">
    <source>
        <dbReference type="Proteomes" id="UP001150925"/>
    </source>
</evidence>
<feature type="compositionally biased region" description="Low complexity" evidence="3">
    <location>
        <begin position="261"/>
        <end position="271"/>
    </location>
</feature>
<keyword evidence="6" id="KW-1185">Reference proteome</keyword>
<dbReference type="PROSITE" id="PS50002">
    <property type="entry name" value="SH3"/>
    <property type="match status" value="1"/>
</dbReference>
<gene>
    <name evidence="5" type="primary">HSE1_1</name>
    <name evidence="5" type="ORF">IWQ62_002312</name>
</gene>
<dbReference type="SUPFAM" id="SSF50044">
    <property type="entry name" value="SH3-domain"/>
    <property type="match status" value="1"/>
</dbReference>
<evidence type="ECO:0000256" key="2">
    <source>
        <dbReference type="PROSITE-ProRule" id="PRU00192"/>
    </source>
</evidence>
<dbReference type="SMART" id="SM00326">
    <property type="entry name" value="SH3"/>
    <property type="match status" value="1"/>
</dbReference>
<organism evidence="5 6">
    <name type="scientific">Dispira parvispora</name>
    <dbReference type="NCBI Taxonomy" id="1520584"/>
    <lineage>
        <taxon>Eukaryota</taxon>
        <taxon>Fungi</taxon>
        <taxon>Fungi incertae sedis</taxon>
        <taxon>Zoopagomycota</taxon>
        <taxon>Kickxellomycotina</taxon>
        <taxon>Dimargaritomycetes</taxon>
        <taxon>Dimargaritales</taxon>
        <taxon>Dimargaritaceae</taxon>
        <taxon>Dispira</taxon>
    </lineage>
</organism>
<feature type="compositionally biased region" description="Gly residues" evidence="3">
    <location>
        <begin position="147"/>
        <end position="156"/>
    </location>
</feature>
<dbReference type="OrthoDB" id="5983572at2759"/>
<accession>A0A9W8E2T9</accession>
<dbReference type="EMBL" id="JANBPY010000475">
    <property type="protein sequence ID" value="KAJ1966681.1"/>
    <property type="molecule type" value="Genomic_DNA"/>
</dbReference>
<feature type="domain" description="SH3" evidence="4">
    <location>
        <begin position="175"/>
        <end position="234"/>
    </location>
</feature>
<evidence type="ECO:0000256" key="1">
    <source>
        <dbReference type="ARBA" id="ARBA00022443"/>
    </source>
</evidence>
<dbReference type="Proteomes" id="UP001150925">
    <property type="component" value="Unassembled WGS sequence"/>
</dbReference>
<reference evidence="5" key="1">
    <citation type="submission" date="2022-07" db="EMBL/GenBank/DDBJ databases">
        <title>Phylogenomic reconstructions and comparative analyses of Kickxellomycotina fungi.</title>
        <authorList>
            <person name="Reynolds N.K."/>
            <person name="Stajich J.E."/>
            <person name="Barry K."/>
            <person name="Grigoriev I.V."/>
            <person name="Crous P."/>
            <person name="Smith M.E."/>
        </authorList>
    </citation>
    <scope>NUCLEOTIDE SEQUENCE</scope>
    <source>
        <strain evidence="5">RSA 1196</strain>
    </source>
</reference>
<dbReference type="AlphaFoldDB" id="A0A9W8E2T9"/>
<dbReference type="InterPro" id="IPR001452">
    <property type="entry name" value="SH3_domain"/>
</dbReference>
<protein>
    <submittedName>
        <fullName evidence="5">ESCRT-0 subunit protein hse1</fullName>
    </submittedName>
</protein>
<feature type="region of interest" description="Disordered" evidence="3">
    <location>
        <begin position="62"/>
        <end position="92"/>
    </location>
</feature>
<dbReference type="Gene3D" id="2.30.30.40">
    <property type="entry name" value="SH3 Domains"/>
    <property type="match status" value="1"/>
</dbReference>
<evidence type="ECO:0000256" key="3">
    <source>
        <dbReference type="SAM" id="MobiDB-lite"/>
    </source>
</evidence>
<feature type="region of interest" description="Disordered" evidence="3">
    <location>
        <begin position="110"/>
        <end position="172"/>
    </location>
</feature>
<feature type="compositionally biased region" description="Pro residues" evidence="3">
    <location>
        <begin position="301"/>
        <end position="315"/>
    </location>
</feature>
<sequence>MEDMTTNHILVQTWKNIRLLLRVGWITPEAFESISRRLPPCPSEFDKTWNPFPGGGMGRFGPPPPNSTGGRHPFNSAGGMPGEFRQGGRPGGFGDPSMADRMAYGARLRRSHTAAPRPHPGFGGGMPRSPMGGYPAGGSMNPQAGMDGYGGQGPAGMGSHPRQDGGNLPYAPGGGLPRFVRVLFDYHGSSPGLLTINRGDMIEVLDAQHSPWWTGVLRGVTGLFPATYTKAAGQGMEEFAHEAFDRLNINDPTKGFGPGGHSPRPRSAGPSSPHPGAGPGPFNGSHDPSFGPMGPDMGIPPTSPHPAGLAPPGPYGPGGGHSPRPSQHRHSFVDSIPGMHGRPPRSASAYPTAMSSGGPGMDLPPYGPMDPNLPSPGHPMAGGPGVDPMGNSASFMQGPGPTPYGRRNSFQPGMMGRQPGRRSTPGPL</sequence>
<feature type="region of interest" description="Disordered" evidence="3">
    <location>
        <begin position="248"/>
        <end position="428"/>
    </location>
</feature>
<dbReference type="Pfam" id="PF00018">
    <property type="entry name" value="SH3_1"/>
    <property type="match status" value="1"/>
</dbReference>
<evidence type="ECO:0000259" key="4">
    <source>
        <dbReference type="PROSITE" id="PS50002"/>
    </source>
</evidence>
<keyword evidence="1 2" id="KW-0728">SH3 domain</keyword>
<evidence type="ECO:0000313" key="5">
    <source>
        <dbReference type="EMBL" id="KAJ1966681.1"/>
    </source>
</evidence>
<dbReference type="InterPro" id="IPR036028">
    <property type="entry name" value="SH3-like_dom_sf"/>
</dbReference>
<comment type="caution">
    <text evidence="5">The sequence shown here is derived from an EMBL/GenBank/DDBJ whole genome shotgun (WGS) entry which is preliminary data.</text>
</comment>
<feature type="compositionally biased region" description="Pro residues" evidence="3">
    <location>
        <begin position="365"/>
        <end position="377"/>
    </location>
</feature>
<name>A0A9W8E2T9_9FUNG</name>
<proteinExistence type="predicted"/>